<dbReference type="CDD" id="cd17535">
    <property type="entry name" value="REC_NarL-like"/>
    <property type="match status" value="1"/>
</dbReference>
<evidence type="ECO:0000313" key="8">
    <source>
        <dbReference type="EMBL" id="GAA5145747.1"/>
    </source>
</evidence>
<protein>
    <submittedName>
        <fullName evidence="8">Response regulator transcription factor</fullName>
    </submittedName>
</protein>
<keyword evidence="3" id="KW-0238">DNA-binding</keyword>
<dbReference type="PRINTS" id="PR00038">
    <property type="entry name" value="HTHLUXR"/>
</dbReference>
<keyword evidence="4" id="KW-0804">Transcription</keyword>
<dbReference type="RefSeq" id="WP_185058670.1">
    <property type="nucleotide sequence ID" value="NZ_BAABJP010000001.1"/>
</dbReference>
<dbReference type="PROSITE" id="PS50110">
    <property type="entry name" value="RESPONSE_REGULATORY"/>
    <property type="match status" value="1"/>
</dbReference>
<dbReference type="Proteomes" id="UP001428817">
    <property type="component" value="Unassembled WGS sequence"/>
</dbReference>
<reference evidence="9" key="1">
    <citation type="journal article" date="2019" name="Int. J. Syst. Evol. Microbiol.">
        <title>The Global Catalogue of Microorganisms (GCM) 10K type strain sequencing project: providing services to taxonomists for standard genome sequencing and annotation.</title>
        <authorList>
            <consortium name="The Broad Institute Genomics Platform"/>
            <consortium name="The Broad Institute Genome Sequencing Center for Infectious Disease"/>
            <person name="Wu L."/>
            <person name="Ma J."/>
        </authorList>
    </citation>
    <scope>NUCLEOTIDE SEQUENCE [LARGE SCALE GENOMIC DNA]</scope>
    <source>
        <strain evidence="9">JCM 18303</strain>
    </source>
</reference>
<evidence type="ECO:0000256" key="2">
    <source>
        <dbReference type="ARBA" id="ARBA00023015"/>
    </source>
</evidence>
<dbReference type="EMBL" id="BAABJP010000001">
    <property type="protein sequence ID" value="GAA5145747.1"/>
    <property type="molecule type" value="Genomic_DNA"/>
</dbReference>
<dbReference type="Gene3D" id="3.40.50.2300">
    <property type="match status" value="1"/>
</dbReference>
<dbReference type="SUPFAM" id="SSF52172">
    <property type="entry name" value="CheY-like"/>
    <property type="match status" value="1"/>
</dbReference>
<dbReference type="SUPFAM" id="SSF46894">
    <property type="entry name" value="C-terminal effector domain of the bipartite response regulators"/>
    <property type="match status" value="1"/>
</dbReference>
<dbReference type="Pfam" id="PF00196">
    <property type="entry name" value="GerE"/>
    <property type="match status" value="1"/>
</dbReference>
<dbReference type="InterPro" id="IPR016032">
    <property type="entry name" value="Sig_transdc_resp-reg_C-effctor"/>
</dbReference>
<dbReference type="Pfam" id="PF00072">
    <property type="entry name" value="Response_reg"/>
    <property type="match status" value="1"/>
</dbReference>
<gene>
    <name evidence="8" type="ORF">GCM10023321_04100</name>
</gene>
<proteinExistence type="predicted"/>
<dbReference type="PROSITE" id="PS50043">
    <property type="entry name" value="HTH_LUXR_2"/>
    <property type="match status" value="1"/>
</dbReference>
<evidence type="ECO:0000256" key="3">
    <source>
        <dbReference type="ARBA" id="ARBA00023125"/>
    </source>
</evidence>
<keyword evidence="1 5" id="KW-0597">Phosphoprotein</keyword>
<dbReference type="PROSITE" id="PS00622">
    <property type="entry name" value="HTH_LUXR_1"/>
    <property type="match status" value="1"/>
</dbReference>
<sequence>MIRTLLVDDQRLVRAGLRMLCEASADVQVVGEAQDGQQAITMVDRLVPDVVLMDLRMPGVDGITATQRILAGRPTTRIVVLTTFDDDEHLYPALAAGACGFLAKDTAPETLLDGVRRAAAGDSPFSPDVLRRVVSRAVASAPGGHGRPAVTLTERERDVLALLASGYSNAEIGQRLYIGVTTVKTHVANLMAKTQSRNRVQLALAAGRLGIADAD</sequence>
<feature type="modified residue" description="4-aspartylphosphate" evidence="5">
    <location>
        <position position="54"/>
    </location>
</feature>
<dbReference type="InterPro" id="IPR001789">
    <property type="entry name" value="Sig_transdc_resp-reg_receiver"/>
</dbReference>
<comment type="caution">
    <text evidence="8">The sequence shown here is derived from an EMBL/GenBank/DDBJ whole genome shotgun (WGS) entry which is preliminary data.</text>
</comment>
<feature type="domain" description="Response regulatory" evidence="7">
    <location>
        <begin position="3"/>
        <end position="119"/>
    </location>
</feature>
<keyword evidence="2" id="KW-0805">Transcription regulation</keyword>
<evidence type="ECO:0000256" key="1">
    <source>
        <dbReference type="ARBA" id="ARBA00022553"/>
    </source>
</evidence>
<name>A0ABP9PIP7_9PSEU</name>
<dbReference type="CDD" id="cd06170">
    <property type="entry name" value="LuxR_C_like"/>
    <property type="match status" value="1"/>
</dbReference>
<accession>A0ABP9PIP7</accession>
<evidence type="ECO:0000259" key="6">
    <source>
        <dbReference type="PROSITE" id="PS50043"/>
    </source>
</evidence>
<dbReference type="PANTHER" id="PTHR43214:SF24">
    <property type="entry name" value="TRANSCRIPTIONAL REGULATORY PROTEIN NARL-RELATED"/>
    <property type="match status" value="1"/>
</dbReference>
<dbReference type="InterPro" id="IPR058245">
    <property type="entry name" value="NreC/VraR/RcsB-like_REC"/>
</dbReference>
<dbReference type="InterPro" id="IPR039420">
    <property type="entry name" value="WalR-like"/>
</dbReference>
<dbReference type="InterPro" id="IPR000792">
    <property type="entry name" value="Tscrpt_reg_LuxR_C"/>
</dbReference>
<dbReference type="InterPro" id="IPR011006">
    <property type="entry name" value="CheY-like_superfamily"/>
</dbReference>
<keyword evidence="9" id="KW-1185">Reference proteome</keyword>
<evidence type="ECO:0000259" key="7">
    <source>
        <dbReference type="PROSITE" id="PS50110"/>
    </source>
</evidence>
<dbReference type="SMART" id="SM00448">
    <property type="entry name" value="REC"/>
    <property type="match status" value="1"/>
</dbReference>
<dbReference type="PANTHER" id="PTHR43214">
    <property type="entry name" value="TWO-COMPONENT RESPONSE REGULATOR"/>
    <property type="match status" value="1"/>
</dbReference>
<evidence type="ECO:0000256" key="5">
    <source>
        <dbReference type="PROSITE-ProRule" id="PRU00169"/>
    </source>
</evidence>
<evidence type="ECO:0000313" key="9">
    <source>
        <dbReference type="Proteomes" id="UP001428817"/>
    </source>
</evidence>
<dbReference type="SMART" id="SM00421">
    <property type="entry name" value="HTH_LUXR"/>
    <property type="match status" value="1"/>
</dbReference>
<evidence type="ECO:0000256" key="4">
    <source>
        <dbReference type="ARBA" id="ARBA00023163"/>
    </source>
</evidence>
<organism evidence="8 9">
    <name type="scientific">Pseudonocardia eucalypti</name>
    <dbReference type="NCBI Taxonomy" id="648755"/>
    <lineage>
        <taxon>Bacteria</taxon>
        <taxon>Bacillati</taxon>
        <taxon>Actinomycetota</taxon>
        <taxon>Actinomycetes</taxon>
        <taxon>Pseudonocardiales</taxon>
        <taxon>Pseudonocardiaceae</taxon>
        <taxon>Pseudonocardia</taxon>
    </lineage>
</organism>
<feature type="domain" description="HTH luxR-type" evidence="6">
    <location>
        <begin position="145"/>
        <end position="210"/>
    </location>
</feature>